<evidence type="ECO:0000256" key="4">
    <source>
        <dbReference type="SAM" id="MobiDB-lite"/>
    </source>
</evidence>
<evidence type="ECO:0000313" key="6">
    <source>
        <dbReference type="Proteomes" id="UP000192491"/>
    </source>
</evidence>
<proteinExistence type="predicted"/>
<sequence length="876" mass="89176">MDDNKKDYAADVKGGAGNDTYNITDFKTASIDGGEGSDTLNFVDYDNGVTVNLRAGTGPNGMTVTWVENVIGTEGDDVITGNHDANVITMMGGADIIDGYIGDDIIVAADMDNVVDSTDAAFGDNGSSINGGSGNDTLKILDDMIDLRLVDLDQLNSIEILKVGYDGVEEEAAAAVVTVDGDAFDPAAEGIKEIHANTTKVLDRRGNEIFDEIKSDGANLDLTGVALFNFERVAVSDSDGVITVGANTLTMLKEVVGVADNTVTPPVGTTALSLVGKDGDVFDMSAPNLINIASLNAPVSSTGEAIKATMVMAQKQLDTLALVGDFSNVVLQLKGYGVDMSNVDTTGIADASDADVFGMFKEVKFGMNDTKSLMVSVDAIEAMAADNTLITGSEYNSDMLSVRDIAGAGTVDLTNGMAGGLVTASIETLEFQSDDLIDSLEVTLDNMVLHGAEGKNTPTNDVNNIAGDSETKTILLNGNAPVDEDENGVEDDIFDTVVALDLGGVKLRDIAALGDSGAATVAAAVAADAGVITAKAAVAAAALTADSADNIAAAAQLAIATATATATAAAALDLSQNCFSIDTATILGTTAAAYGEIRLSEAGSYDLSGIKTTVDAAGDALNIVGSKGDDVVKGPISATTYAMGDGNDTVTGGNADDEMQGGAGHDTLNGGKGNDLLQGEAGNDNLNGGDGVDTIEGGAGADNMTGGLGDDNFLFTSGDTGVTSETVDCINDFSFVEGNEDTLSFTFFTDTSKVTTFDALTGDPATGVGSGELYFDNMGDGFAGAATLEASANAALNALFTDNDIIAGVDGNVVSEDTLIVQFEYAGEQYLAMDAYISDTVASNFIVKLAGVTQDALQDAFDAGQISLTGIAAPIV</sequence>
<dbReference type="SUPFAM" id="SSF51120">
    <property type="entry name" value="beta-Roll"/>
    <property type="match status" value="2"/>
</dbReference>
<keyword evidence="3" id="KW-0106">Calcium</keyword>
<feature type="region of interest" description="Disordered" evidence="4">
    <location>
        <begin position="647"/>
        <end position="698"/>
    </location>
</feature>
<comment type="subcellular location">
    <subcellularLocation>
        <location evidence="1">Secreted</location>
    </subcellularLocation>
</comment>
<gene>
    <name evidence="5" type="ORF">BWK73_38880</name>
</gene>
<organism evidence="5 6">
    <name type="scientific">Thiothrix lacustris</name>
    <dbReference type="NCBI Taxonomy" id="525917"/>
    <lineage>
        <taxon>Bacteria</taxon>
        <taxon>Pseudomonadati</taxon>
        <taxon>Pseudomonadota</taxon>
        <taxon>Gammaproteobacteria</taxon>
        <taxon>Thiotrichales</taxon>
        <taxon>Thiotrichaceae</taxon>
        <taxon>Thiothrix</taxon>
    </lineage>
</organism>
<dbReference type="PRINTS" id="PR00313">
    <property type="entry name" value="CABNDNGRPT"/>
</dbReference>
<dbReference type="PANTHER" id="PTHR38340:SF1">
    <property type="entry name" value="S-LAYER PROTEIN"/>
    <property type="match status" value="1"/>
</dbReference>
<dbReference type="Proteomes" id="UP000192491">
    <property type="component" value="Unassembled WGS sequence"/>
</dbReference>
<evidence type="ECO:0000256" key="1">
    <source>
        <dbReference type="ARBA" id="ARBA00004613"/>
    </source>
</evidence>
<dbReference type="GO" id="GO:0005509">
    <property type="term" value="F:calcium ion binding"/>
    <property type="evidence" value="ECO:0007669"/>
    <property type="project" value="InterPro"/>
</dbReference>
<evidence type="ECO:0000256" key="3">
    <source>
        <dbReference type="ARBA" id="ARBA00022837"/>
    </source>
</evidence>
<comment type="caution">
    <text evidence="5">The sequence shown here is derived from an EMBL/GenBank/DDBJ whole genome shotgun (WGS) entry which is preliminary data.</text>
</comment>
<evidence type="ECO:0008006" key="7">
    <source>
        <dbReference type="Google" id="ProtNLM"/>
    </source>
</evidence>
<dbReference type="Gene3D" id="2.150.10.10">
    <property type="entry name" value="Serralysin-like metalloprotease, C-terminal"/>
    <property type="match status" value="2"/>
</dbReference>
<dbReference type="AlphaFoldDB" id="A0A1Y1QE82"/>
<dbReference type="InterPro" id="IPR001343">
    <property type="entry name" value="Hemolysn_Ca-bd"/>
</dbReference>
<dbReference type="Pfam" id="PF00353">
    <property type="entry name" value="HemolysinCabind"/>
    <property type="match status" value="4"/>
</dbReference>
<dbReference type="InterPro" id="IPR050557">
    <property type="entry name" value="RTX_toxin/Mannuronan_C5-epim"/>
</dbReference>
<dbReference type="EMBL" id="MTEJ01000391">
    <property type="protein sequence ID" value="OQX03639.1"/>
    <property type="molecule type" value="Genomic_DNA"/>
</dbReference>
<evidence type="ECO:0000313" key="5">
    <source>
        <dbReference type="EMBL" id="OQX03639.1"/>
    </source>
</evidence>
<keyword evidence="2" id="KW-0964">Secreted</keyword>
<dbReference type="InterPro" id="IPR018511">
    <property type="entry name" value="Hemolysin-typ_Ca-bd_CS"/>
</dbReference>
<protein>
    <recommendedName>
        <fullName evidence="7">Calcium-binding protein</fullName>
    </recommendedName>
</protein>
<name>A0A1Y1QE82_9GAMM</name>
<dbReference type="GO" id="GO:0005576">
    <property type="term" value="C:extracellular region"/>
    <property type="evidence" value="ECO:0007669"/>
    <property type="project" value="UniProtKB-SubCell"/>
</dbReference>
<reference evidence="5 6" key="1">
    <citation type="submission" date="2017-01" db="EMBL/GenBank/DDBJ databases">
        <title>Novel large sulfur bacteria in the metagenomes of groundwater-fed chemosynthetic microbial mats in the Lake Huron basin.</title>
        <authorList>
            <person name="Sharrar A.M."/>
            <person name="Flood B.E."/>
            <person name="Bailey J.V."/>
            <person name="Jones D.S."/>
            <person name="Biddanda B."/>
            <person name="Ruberg S.A."/>
            <person name="Marcus D.N."/>
            <person name="Dick G.J."/>
        </authorList>
    </citation>
    <scope>NUCLEOTIDE SEQUENCE [LARGE SCALE GENOMIC DNA]</scope>
    <source>
        <strain evidence="5">A8</strain>
    </source>
</reference>
<evidence type="ECO:0000256" key="2">
    <source>
        <dbReference type="ARBA" id="ARBA00022525"/>
    </source>
</evidence>
<dbReference type="PANTHER" id="PTHR38340">
    <property type="entry name" value="S-LAYER PROTEIN"/>
    <property type="match status" value="1"/>
</dbReference>
<dbReference type="PROSITE" id="PS00330">
    <property type="entry name" value="HEMOLYSIN_CALCIUM"/>
    <property type="match status" value="2"/>
</dbReference>
<dbReference type="InterPro" id="IPR011049">
    <property type="entry name" value="Serralysin-like_metalloprot_C"/>
</dbReference>
<accession>A0A1Y1QE82</accession>